<dbReference type="GO" id="GO:0016020">
    <property type="term" value="C:membrane"/>
    <property type="evidence" value="ECO:0007669"/>
    <property type="project" value="UniProtKB-SubCell"/>
</dbReference>
<evidence type="ECO:0000256" key="7">
    <source>
        <dbReference type="SAM" id="Phobius"/>
    </source>
</evidence>
<dbReference type="Pfam" id="PF00083">
    <property type="entry name" value="Sugar_tr"/>
    <property type="match status" value="1"/>
</dbReference>
<keyword evidence="2" id="KW-0813">Transport</keyword>
<feature type="transmembrane region" description="Helical" evidence="7">
    <location>
        <begin position="192"/>
        <end position="211"/>
    </location>
</feature>
<protein>
    <recommendedName>
        <fullName evidence="8">Major facilitator superfamily (MFS) profile domain-containing protein</fullName>
    </recommendedName>
</protein>
<feature type="compositionally biased region" description="Low complexity" evidence="6">
    <location>
        <begin position="370"/>
        <end position="384"/>
    </location>
</feature>
<keyword evidence="3 7" id="KW-0812">Transmembrane</keyword>
<dbReference type="InterPro" id="IPR036259">
    <property type="entry name" value="MFS_trans_sf"/>
</dbReference>
<dbReference type="InterPro" id="IPR020846">
    <property type="entry name" value="MFS_dom"/>
</dbReference>
<proteinExistence type="predicted"/>
<feature type="transmembrane region" description="Helical" evidence="7">
    <location>
        <begin position="151"/>
        <end position="171"/>
    </location>
</feature>
<dbReference type="GO" id="GO:0022857">
    <property type="term" value="F:transmembrane transporter activity"/>
    <property type="evidence" value="ECO:0007669"/>
    <property type="project" value="InterPro"/>
</dbReference>
<evidence type="ECO:0000256" key="1">
    <source>
        <dbReference type="ARBA" id="ARBA00004141"/>
    </source>
</evidence>
<evidence type="ECO:0000256" key="6">
    <source>
        <dbReference type="SAM" id="MobiDB-lite"/>
    </source>
</evidence>
<keyword evidence="5 7" id="KW-0472">Membrane</keyword>
<evidence type="ECO:0000256" key="3">
    <source>
        <dbReference type="ARBA" id="ARBA00022692"/>
    </source>
</evidence>
<feature type="transmembrane region" description="Helical" evidence="7">
    <location>
        <begin position="302"/>
        <end position="325"/>
    </location>
</feature>
<feature type="transmembrane region" description="Helical" evidence="7">
    <location>
        <begin position="246"/>
        <end position="266"/>
    </location>
</feature>
<feature type="domain" description="Major facilitator superfamily (MFS) profile" evidence="8">
    <location>
        <begin position="1"/>
        <end position="330"/>
    </location>
</feature>
<organism evidence="9">
    <name type="scientific">Rhizochromulina marina</name>
    <dbReference type="NCBI Taxonomy" id="1034831"/>
    <lineage>
        <taxon>Eukaryota</taxon>
        <taxon>Sar</taxon>
        <taxon>Stramenopiles</taxon>
        <taxon>Ochrophyta</taxon>
        <taxon>Dictyochophyceae</taxon>
        <taxon>Rhizochromulinales</taxon>
        <taxon>Rhizochromulina</taxon>
    </lineage>
</organism>
<dbReference type="PANTHER" id="PTHR23511:SF5">
    <property type="entry name" value="MAJOR FACILITATOR-TYPE TRANSPORTER HXNZ-RELATED"/>
    <property type="match status" value="1"/>
</dbReference>
<feature type="transmembrane region" description="Helical" evidence="7">
    <location>
        <begin position="223"/>
        <end position="239"/>
    </location>
</feature>
<dbReference type="InterPro" id="IPR005828">
    <property type="entry name" value="MFS_sugar_transport-like"/>
</dbReference>
<dbReference type="AlphaFoldDB" id="A0A7S2S4X9"/>
<gene>
    <name evidence="9" type="ORF">RMAR1173_LOCUS11154</name>
</gene>
<accession>A0A7S2S4X9</accession>
<evidence type="ECO:0000259" key="8">
    <source>
        <dbReference type="PROSITE" id="PS50850"/>
    </source>
</evidence>
<dbReference type="PANTHER" id="PTHR23511">
    <property type="entry name" value="SYNAPTIC VESICLE GLYCOPROTEIN 2"/>
    <property type="match status" value="1"/>
</dbReference>
<feature type="region of interest" description="Disordered" evidence="6">
    <location>
        <begin position="355"/>
        <end position="394"/>
    </location>
</feature>
<dbReference type="Gene3D" id="1.20.1250.20">
    <property type="entry name" value="MFS general substrate transporter like domains"/>
    <property type="match status" value="1"/>
</dbReference>
<reference evidence="9" key="1">
    <citation type="submission" date="2021-01" db="EMBL/GenBank/DDBJ databases">
        <authorList>
            <person name="Corre E."/>
            <person name="Pelletier E."/>
            <person name="Niang G."/>
            <person name="Scheremetjew M."/>
            <person name="Finn R."/>
            <person name="Kale V."/>
            <person name="Holt S."/>
            <person name="Cochrane G."/>
            <person name="Meng A."/>
            <person name="Brown T."/>
            <person name="Cohen L."/>
        </authorList>
    </citation>
    <scope>NUCLEOTIDE SEQUENCE</scope>
    <source>
        <strain evidence="9">CCMP1243</strain>
    </source>
</reference>
<feature type="transmembrane region" description="Helical" evidence="7">
    <location>
        <begin position="66"/>
        <end position="85"/>
    </location>
</feature>
<dbReference type="SUPFAM" id="SSF103473">
    <property type="entry name" value="MFS general substrate transporter"/>
    <property type="match status" value="1"/>
</dbReference>
<evidence type="ECO:0000256" key="5">
    <source>
        <dbReference type="ARBA" id="ARBA00023136"/>
    </source>
</evidence>
<feature type="compositionally biased region" description="Basic and acidic residues" evidence="6">
    <location>
        <begin position="385"/>
        <end position="394"/>
    </location>
</feature>
<comment type="subcellular location">
    <subcellularLocation>
        <location evidence="1">Membrane</location>
        <topology evidence="1">Multi-pass membrane protein</topology>
    </subcellularLocation>
</comment>
<evidence type="ECO:0000256" key="4">
    <source>
        <dbReference type="ARBA" id="ARBA00022989"/>
    </source>
</evidence>
<dbReference type="EMBL" id="HBHJ01016835">
    <property type="protein sequence ID" value="CAD9689596.1"/>
    <property type="molecule type" value="Transcribed_RNA"/>
</dbReference>
<evidence type="ECO:0000313" key="9">
    <source>
        <dbReference type="EMBL" id="CAD9689596.1"/>
    </source>
</evidence>
<feature type="transmembrane region" description="Helical" evidence="7">
    <location>
        <begin position="33"/>
        <end position="54"/>
    </location>
</feature>
<sequence length="394" mass="42623">MTITRALVGFGVGGLAVPFNILAELLQPSARGTFLMSIELFWTLGSIYTAAMAWSLLSSSPYGWRGLAVVCAAPVFLSILAGVWMPESPRWLLLQHRNDEAKAVLLRMAEMNGTRHKLPDDFTLFEGGETEKGEFNVKALFSTPYLRRTTLLLWVVWISFGLGYYGVILLITRVFQHTENDDNGSKECSFEYSDIFVSTLSELLGIAWAVFTIDRYGRRPTQGFFYALAGVACIVLGAPSSHGARVFFAFIARAGMMAGSCGTWVATPELYPTFVRSSGHSIANSIARVGAFMSPYLVESSLAVLFVGLVLGIVDGFAAIGAFLLPETLGKSLDDAGADPPPTVVRAVYGHPVAHGEDRHCPQVRGGSMASSERSSSLAYAAALESERGHDPEQ</sequence>
<evidence type="ECO:0000256" key="2">
    <source>
        <dbReference type="ARBA" id="ARBA00022448"/>
    </source>
</evidence>
<keyword evidence="4 7" id="KW-1133">Transmembrane helix</keyword>
<dbReference type="PROSITE" id="PS50850">
    <property type="entry name" value="MFS"/>
    <property type="match status" value="1"/>
</dbReference>
<name>A0A7S2S4X9_9STRA</name>